<dbReference type="Proteomes" id="UP000231990">
    <property type="component" value="Unassembled WGS sequence"/>
</dbReference>
<evidence type="ECO:0000256" key="6">
    <source>
        <dbReference type="ARBA" id="ARBA00022833"/>
    </source>
</evidence>
<dbReference type="Proteomes" id="UP000231962">
    <property type="component" value="Unassembled WGS sequence"/>
</dbReference>
<comment type="catalytic activity">
    <reaction evidence="7">
        <text>adenosine + H2O + H(+) = inosine + NH4(+)</text>
        <dbReference type="Rhea" id="RHEA:24408"/>
        <dbReference type="ChEBI" id="CHEBI:15377"/>
        <dbReference type="ChEBI" id="CHEBI:15378"/>
        <dbReference type="ChEBI" id="CHEBI:16335"/>
        <dbReference type="ChEBI" id="CHEBI:17596"/>
        <dbReference type="ChEBI" id="CHEBI:28938"/>
        <dbReference type="EC" id="3.5.4.4"/>
    </reaction>
    <physiologicalReaction direction="left-to-right" evidence="7">
        <dbReference type="Rhea" id="RHEA:24409"/>
    </physiologicalReaction>
</comment>
<accession>A0A2M9ZJN1</accession>
<dbReference type="InterPro" id="IPR038371">
    <property type="entry name" value="Cu_polyphenol_OxRdtase_sf"/>
</dbReference>
<evidence type="ECO:0000256" key="1">
    <source>
        <dbReference type="ARBA" id="ARBA00000553"/>
    </source>
</evidence>
<keyword evidence="12" id="KW-1185">Reference proteome</keyword>
<evidence type="ECO:0000313" key="12">
    <source>
        <dbReference type="Proteomes" id="UP000231962"/>
    </source>
</evidence>
<dbReference type="GO" id="GO:0017061">
    <property type="term" value="F:S-methyl-5-thioadenosine phosphorylase activity"/>
    <property type="evidence" value="ECO:0007669"/>
    <property type="project" value="UniProtKB-EC"/>
</dbReference>
<comment type="caution">
    <text evidence="11">The sequence shown here is derived from an EMBL/GenBank/DDBJ whole genome shotgun (WGS) entry which is preliminary data.</text>
</comment>
<dbReference type="SUPFAM" id="SSF64438">
    <property type="entry name" value="CNF1/YfiH-like putative cysteine hydrolases"/>
    <property type="match status" value="1"/>
</dbReference>
<comment type="catalytic activity">
    <reaction evidence="1">
        <text>inosine + phosphate = alpha-D-ribose 1-phosphate + hypoxanthine</text>
        <dbReference type="Rhea" id="RHEA:27646"/>
        <dbReference type="ChEBI" id="CHEBI:17368"/>
        <dbReference type="ChEBI" id="CHEBI:17596"/>
        <dbReference type="ChEBI" id="CHEBI:43474"/>
        <dbReference type="ChEBI" id="CHEBI:57720"/>
        <dbReference type="EC" id="2.4.2.1"/>
    </reaction>
    <physiologicalReaction direction="left-to-right" evidence="1">
        <dbReference type="Rhea" id="RHEA:27647"/>
    </physiologicalReaction>
</comment>
<dbReference type="CDD" id="cd16833">
    <property type="entry name" value="YfiH"/>
    <property type="match status" value="1"/>
</dbReference>
<evidence type="ECO:0000313" key="13">
    <source>
        <dbReference type="Proteomes" id="UP000231990"/>
    </source>
</evidence>
<proteinExistence type="inferred from homology"/>
<dbReference type="RefSeq" id="WP_100714974.1">
    <property type="nucleotide sequence ID" value="NZ_NPDY01000019.1"/>
</dbReference>
<evidence type="ECO:0000313" key="10">
    <source>
        <dbReference type="EMBL" id="PJZ68595.1"/>
    </source>
</evidence>
<comment type="similarity">
    <text evidence="2">Belongs to the purine nucleoside phosphorylase YfiH/LACC1 family.</text>
</comment>
<organism evidence="11 13">
    <name type="scientific">Leptospira perolatii</name>
    <dbReference type="NCBI Taxonomy" id="2023191"/>
    <lineage>
        <taxon>Bacteria</taxon>
        <taxon>Pseudomonadati</taxon>
        <taxon>Spirochaetota</taxon>
        <taxon>Spirochaetia</taxon>
        <taxon>Leptospirales</taxon>
        <taxon>Leptospiraceae</taxon>
        <taxon>Leptospira</taxon>
    </lineage>
</organism>
<dbReference type="Pfam" id="PF02578">
    <property type="entry name" value="Cu-oxidase_4"/>
    <property type="match status" value="1"/>
</dbReference>
<keyword evidence="4" id="KW-0479">Metal-binding</keyword>
<dbReference type="GO" id="GO:0016787">
    <property type="term" value="F:hydrolase activity"/>
    <property type="evidence" value="ECO:0007669"/>
    <property type="project" value="UniProtKB-KW"/>
</dbReference>
<dbReference type="PANTHER" id="PTHR30616:SF2">
    <property type="entry name" value="PURINE NUCLEOSIDE PHOSPHORYLASE LACC1"/>
    <property type="match status" value="1"/>
</dbReference>
<dbReference type="InterPro" id="IPR011324">
    <property type="entry name" value="Cytotoxic_necrot_fac-like_cat"/>
</dbReference>
<dbReference type="GO" id="GO:0005507">
    <property type="term" value="F:copper ion binding"/>
    <property type="evidence" value="ECO:0007669"/>
    <property type="project" value="TreeGrafter"/>
</dbReference>
<dbReference type="InterPro" id="IPR003730">
    <property type="entry name" value="Cu_polyphenol_OxRdtase"/>
</dbReference>
<comment type="catalytic activity">
    <reaction evidence="8">
        <text>adenosine + phosphate = alpha-D-ribose 1-phosphate + adenine</text>
        <dbReference type="Rhea" id="RHEA:27642"/>
        <dbReference type="ChEBI" id="CHEBI:16335"/>
        <dbReference type="ChEBI" id="CHEBI:16708"/>
        <dbReference type="ChEBI" id="CHEBI:43474"/>
        <dbReference type="ChEBI" id="CHEBI:57720"/>
        <dbReference type="EC" id="2.4.2.1"/>
    </reaction>
    <physiologicalReaction direction="left-to-right" evidence="8">
        <dbReference type="Rhea" id="RHEA:27643"/>
    </physiologicalReaction>
</comment>
<evidence type="ECO:0000256" key="5">
    <source>
        <dbReference type="ARBA" id="ARBA00022801"/>
    </source>
</evidence>
<evidence type="ECO:0000256" key="7">
    <source>
        <dbReference type="ARBA" id="ARBA00047989"/>
    </source>
</evidence>
<dbReference type="EMBL" id="NPDZ01000011">
    <property type="protein sequence ID" value="PJZ72250.1"/>
    <property type="molecule type" value="Genomic_DNA"/>
</dbReference>
<evidence type="ECO:0008006" key="14">
    <source>
        <dbReference type="Google" id="ProtNLM"/>
    </source>
</evidence>
<comment type="catalytic activity">
    <reaction evidence="9">
        <text>S-methyl-5'-thioadenosine + phosphate = 5-(methylsulfanyl)-alpha-D-ribose 1-phosphate + adenine</text>
        <dbReference type="Rhea" id="RHEA:11852"/>
        <dbReference type="ChEBI" id="CHEBI:16708"/>
        <dbReference type="ChEBI" id="CHEBI:17509"/>
        <dbReference type="ChEBI" id="CHEBI:43474"/>
        <dbReference type="ChEBI" id="CHEBI:58533"/>
        <dbReference type="EC" id="2.4.2.28"/>
    </reaction>
    <physiologicalReaction direction="left-to-right" evidence="9">
        <dbReference type="Rhea" id="RHEA:11853"/>
    </physiologicalReaction>
</comment>
<dbReference type="EMBL" id="NPDY01000019">
    <property type="protein sequence ID" value="PJZ68595.1"/>
    <property type="molecule type" value="Genomic_DNA"/>
</dbReference>
<evidence type="ECO:0000256" key="2">
    <source>
        <dbReference type="ARBA" id="ARBA00007353"/>
    </source>
</evidence>
<evidence type="ECO:0000313" key="11">
    <source>
        <dbReference type="EMBL" id="PJZ72250.1"/>
    </source>
</evidence>
<dbReference type="PANTHER" id="PTHR30616">
    <property type="entry name" value="UNCHARACTERIZED PROTEIN YFIH"/>
    <property type="match status" value="1"/>
</dbReference>
<evidence type="ECO:0000256" key="3">
    <source>
        <dbReference type="ARBA" id="ARBA00022679"/>
    </source>
</evidence>
<dbReference type="Gene3D" id="3.60.140.10">
    <property type="entry name" value="CNF1/YfiH-like putative cysteine hydrolases"/>
    <property type="match status" value="1"/>
</dbReference>
<keyword evidence="3" id="KW-0808">Transferase</keyword>
<gene>
    <name evidence="10" type="ORF">CH360_15555</name>
    <name evidence="11" type="ORF">CH373_15100</name>
</gene>
<evidence type="ECO:0000256" key="8">
    <source>
        <dbReference type="ARBA" id="ARBA00048968"/>
    </source>
</evidence>
<reference evidence="12 13" key="1">
    <citation type="submission" date="2017-07" db="EMBL/GenBank/DDBJ databases">
        <title>Leptospira spp. isolated from tropical soils.</title>
        <authorList>
            <person name="Thibeaux R."/>
            <person name="Iraola G."/>
            <person name="Ferres I."/>
            <person name="Bierque E."/>
            <person name="Girault D."/>
            <person name="Soupe-Gilbert M.-E."/>
            <person name="Picardeau M."/>
            <person name="Goarant C."/>
        </authorList>
    </citation>
    <scope>NUCLEOTIDE SEQUENCE [LARGE SCALE GENOMIC DNA]</scope>
    <source>
        <strain evidence="11 13">FH1-B-B1</strain>
        <strain evidence="10 12">FH1-B-C1</strain>
    </source>
</reference>
<keyword evidence="5" id="KW-0378">Hydrolase</keyword>
<evidence type="ECO:0000256" key="4">
    <source>
        <dbReference type="ARBA" id="ARBA00022723"/>
    </source>
</evidence>
<dbReference type="OrthoDB" id="4279at2"/>
<keyword evidence="6" id="KW-0862">Zinc</keyword>
<sequence length="234" mass="26441">MISRLYKLDDQSILKILVLGKQELQDFENSGPYIRSKVSHYSGISQERIHVLDQVHGVKALDADLLSGKEMPEADAFFTAQKNRVLVIKTADCLPIFFWNKNIAGAIHSGWKGTLGGITELTLKKTEKEKGIKLEELRFFLGPYATGKHYEVGEDVASLFRKEFPDCLTPIGDSGKFLLEQKSFLEMRLSKLGIFESLENSQICTMSEDSGFFSHRKKDSARNLNCIWMESVTP</sequence>
<protein>
    <recommendedName>
        <fullName evidence="14">Purine nucleoside phosphorylase</fullName>
    </recommendedName>
</protein>
<name>A0A2M9ZJN1_9LEPT</name>
<evidence type="ECO:0000256" key="9">
    <source>
        <dbReference type="ARBA" id="ARBA00049893"/>
    </source>
</evidence>
<dbReference type="AlphaFoldDB" id="A0A2M9ZJN1"/>